<dbReference type="EMBL" id="BEYU01000039">
    <property type="protein sequence ID" value="GBG28107.1"/>
    <property type="molecule type" value="Genomic_DNA"/>
</dbReference>
<dbReference type="AlphaFoldDB" id="A0A2R5GAS2"/>
<feature type="transmembrane region" description="Helical" evidence="2">
    <location>
        <begin position="427"/>
        <end position="448"/>
    </location>
</feature>
<keyword evidence="2" id="KW-0472">Membrane</keyword>
<proteinExistence type="predicted"/>
<evidence type="ECO:0000256" key="1">
    <source>
        <dbReference type="SAM" id="MobiDB-lite"/>
    </source>
</evidence>
<reference evidence="3 4" key="1">
    <citation type="submission" date="2017-12" db="EMBL/GenBank/DDBJ databases">
        <title>Sequencing, de novo assembly and annotation of complete genome of a new Thraustochytrid species, strain FCC1311.</title>
        <authorList>
            <person name="Sedici K."/>
            <person name="Godart F."/>
            <person name="Aiese Cigliano R."/>
            <person name="Sanseverino W."/>
            <person name="Barakat M."/>
            <person name="Ortet P."/>
            <person name="Marechal E."/>
            <person name="Cagnac O."/>
            <person name="Amato A."/>
        </authorList>
    </citation>
    <scope>NUCLEOTIDE SEQUENCE [LARGE SCALE GENOMIC DNA]</scope>
</reference>
<feature type="transmembrane region" description="Helical" evidence="2">
    <location>
        <begin position="265"/>
        <end position="284"/>
    </location>
</feature>
<feature type="region of interest" description="Disordered" evidence="1">
    <location>
        <begin position="91"/>
        <end position="117"/>
    </location>
</feature>
<dbReference type="InParanoid" id="A0A2R5GAS2"/>
<feature type="transmembrane region" description="Helical" evidence="2">
    <location>
        <begin position="401"/>
        <end position="421"/>
    </location>
</feature>
<organism evidence="3 4">
    <name type="scientific">Hondaea fermentalgiana</name>
    <dbReference type="NCBI Taxonomy" id="2315210"/>
    <lineage>
        <taxon>Eukaryota</taxon>
        <taxon>Sar</taxon>
        <taxon>Stramenopiles</taxon>
        <taxon>Bigyra</taxon>
        <taxon>Labyrinthulomycetes</taxon>
        <taxon>Thraustochytrida</taxon>
        <taxon>Thraustochytriidae</taxon>
        <taxon>Hondaea</taxon>
    </lineage>
</organism>
<keyword evidence="2" id="KW-0812">Transmembrane</keyword>
<evidence type="ECO:0000313" key="4">
    <source>
        <dbReference type="Proteomes" id="UP000241890"/>
    </source>
</evidence>
<evidence type="ECO:0000313" key="3">
    <source>
        <dbReference type="EMBL" id="GBG28107.1"/>
    </source>
</evidence>
<feature type="region of interest" description="Disordered" evidence="1">
    <location>
        <begin position="163"/>
        <end position="183"/>
    </location>
</feature>
<accession>A0A2R5GAS2</accession>
<keyword evidence="4" id="KW-1185">Reference proteome</keyword>
<protein>
    <submittedName>
        <fullName evidence="3">Uncharacterized protein</fullName>
    </submittedName>
</protein>
<keyword evidence="2" id="KW-1133">Transmembrane helix</keyword>
<name>A0A2R5GAS2_9STRA</name>
<feature type="compositionally biased region" description="Acidic residues" evidence="1">
    <location>
        <begin position="107"/>
        <end position="117"/>
    </location>
</feature>
<sequence>MDGPRGGAVSSTCVARDASRASCKVDGGAIIKMALPDERTPSDRPQERMLASVEATLSSDFTSESDSELSDGRGKQFFERRSHNHLHMNDNHQHQHQHHHHNNNNNEEYDEDVDDNDFSFDEVGELVDADDADNVLESQEQAEYLGDHDEAVPEFPLLEQEQATGARRKAKAARPAPKSPKRQALVVCDDEADIMDIVAKASEGVTGPVDDVLIIEGCTDDDDDAKFQRRIQHDKDVEIIWDVMTMAELQAHAGHIVSFFVPPVVYLPAMLLVRLFVLWPLFFAMRVASFARKVAVRVWPMLVNLCGSALFFPQRLAVSVLLHAELLARRGRAYLQRTSDRLHHMGDALKDLGVLIVERVKLAFVRKRQRRRRHHLQRAIKRTLARLWRSVTDGLQALGRLVYLVFLPVRVAYHALLSFAWASSSTLGTIVSIPVRVGAFVVNSPFLFGRSAKRAVRFVKDNRQDVLDVIIALTFLVVLGMVISGLFLPLLRNVLQGMALFAQHVSNMMGRLRLPRLRIPRLNVAKLREVLPFRFPKLPVPDFGLLLGLRERTFWEKVAYVFSD</sequence>
<feature type="compositionally biased region" description="Basic and acidic residues" evidence="1">
    <location>
        <begin position="35"/>
        <end position="47"/>
    </location>
</feature>
<dbReference type="Proteomes" id="UP000241890">
    <property type="component" value="Unassembled WGS sequence"/>
</dbReference>
<comment type="caution">
    <text evidence="3">The sequence shown here is derived from an EMBL/GenBank/DDBJ whole genome shotgun (WGS) entry which is preliminary data.</text>
</comment>
<feature type="transmembrane region" description="Helical" evidence="2">
    <location>
        <begin position="469"/>
        <end position="488"/>
    </location>
</feature>
<feature type="region of interest" description="Disordered" evidence="1">
    <location>
        <begin position="34"/>
        <end position="73"/>
    </location>
</feature>
<gene>
    <name evidence="3" type="ORF">FCC1311_043302</name>
</gene>
<evidence type="ECO:0000256" key="2">
    <source>
        <dbReference type="SAM" id="Phobius"/>
    </source>
</evidence>